<dbReference type="EMBL" id="KN846954">
    <property type="protein sequence ID" value="KIV77687.1"/>
    <property type="molecule type" value="Genomic_DNA"/>
</dbReference>
<gene>
    <name evidence="5" type="ORF">PV11_09470</name>
</gene>
<evidence type="ECO:0000256" key="4">
    <source>
        <dbReference type="RuleBase" id="RU000363"/>
    </source>
</evidence>
<organism evidence="5 6">
    <name type="scientific">Exophiala sideris</name>
    <dbReference type="NCBI Taxonomy" id="1016849"/>
    <lineage>
        <taxon>Eukaryota</taxon>
        <taxon>Fungi</taxon>
        <taxon>Dikarya</taxon>
        <taxon>Ascomycota</taxon>
        <taxon>Pezizomycotina</taxon>
        <taxon>Eurotiomycetes</taxon>
        <taxon>Chaetothyriomycetidae</taxon>
        <taxon>Chaetothyriales</taxon>
        <taxon>Herpotrichiellaceae</taxon>
        <taxon>Exophiala</taxon>
    </lineage>
</organism>
<reference evidence="5 6" key="1">
    <citation type="submission" date="2015-01" db="EMBL/GenBank/DDBJ databases">
        <title>The Genome Sequence of Exophiala sideris CBS121828.</title>
        <authorList>
            <consortium name="The Broad Institute Genomics Platform"/>
            <person name="Cuomo C."/>
            <person name="de Hoog S."/>
            <person name="Gorbushina A."/>
            <person name="Stielow B."/>
            <person name="Teixiera M."/>
            <person name="Abouelleil A."/>
            <person name="Chapman S.B."/>
            <person name="Priest M."/>
            <person name="Young S.K."/>
            <person name="Wortman J."/>
            <person name="Nusbaum C."/>
            <person name="Birren B."/>
        </authorList>
    </citation>
    <scope>NUCLEOTIDE SEQUENCE [LARGE SCALE GENOMIC DNA]</scope>
    <source>
        <strain evidence="5 6">CBS 121828</strain>
    </source>
</reference>
<keyword evidence="3" id="KW-0560">Oxidoreductase</keyword>
<dbReference type="PRINTS" id="PR00080">
    <property type="entry name" value="SDRFAMILY"/>
</dbReference>
<accession>A0A0D1Y4C0</accession>
<evidence type="ECO:0000256" key="2">
    <source>
        <dbReference type="ARBA" id="ARBA00022857"/>
    </source>
</evidence>
<sequence length="315" mass="34661">MPLLGFMNPFDNVHNFSPDKDIAISGKVIIVTGGNSGCGRETVLQLAKHKPRSVYLAARTKEKYQNAIREIAATTTPTSVRYLELDLASLASVKKAADVFLSENDRLDILINNAGIMGHPHGQTEEGYEIHFGTNYMGHALLTHLLLPLMQKTASESNSDVRIVNVSSFAHNFAPSDGVVLGDVKTGMTSWSKSRLYGQSKLANILHARELARRYPKILSTSLHPGRVETKLADVMTQDSALTYGLMRVSDGLSGVLSVQDGALTQLWASTARRDEVKNGAYYMPVGKEKAGSKLSRDPELAKSLWEWTEREFRT</sequence>
<dbReference type="PANTHER" id="PTHR24320:SF282">
    <property type="entry name" value="WW DOMAIN-CONTAINING OXIDOREDUCTASE"/>
    <property type="match status" value="1"/>
</dbReference>
<protein>
    <recommendedName>
        <fullName evidence="7">Oxidoreductase</fullName>
    </recommendedName>
</protein>
<dbReference type="InterPro" id="IPR036291">
    <property type="entry name" value="NAD(P)-bd_dom_sf"/>
</dbReference>
<evidence type="ECO:0008006" key="7">
    <source>
        <dbReference type="Google" id="ProtNLM"/>
    </source>
</evidence>
<dbReference type="HOGENOM" id="CLU_010194_44_6_1"/>
<dbReference type="Gene3D" id="3.40.50.720">
    <property type="entry name" value="NAD(P)-binding Rossmann-like Domain"/>
    <property type="match status" value="1"/>
</dbReference>
<dbReference type="OrthoDB" id="191139at2759"/>
<comment type="similarity">
    <text evidence="1 4">Belongs to the short-chain dehydrogenases/reductases (SDR) family.</text>
</comment>
<name>A0A0D1Y4C0_9EURO</name>
<evidence type="ECO:0000256" key="3">
    <source>
        <dbReference type="ARBA" id="ARBA00023002"/>
    </source>
</evidence>
<dbReference type="STRING" id="1016849.A0A0D1Y4C0"/>
<dbReference type="PANTHER" id="PTHR24320">
    <property type="entry name" value="RETINOL DEHYDROGENASE"/>
    <property type="match status" value="1"/>
</dbReference>
<dbReference type="InterPro" id="IPR002347">
    <property type="entry name" value="SDR_fam"/>
</dbReference>
<proteinExistence type="inferred from homology"/>
<dbReference type="Proteomes" id="UP000053599">
    <property type="component" value="Unassembled WGS sequence"/>
</dbReference>
<evidence type="ECO:0000313" key="5">
    <source>
        <dbReference type="EMBL" id="KIV77687.1"/>
    </source>
</evidence>
<dbReference type="PRINTS" id="PR00081">
    <property type="entry name" value="GDHRDH"/>
</dbReference>
<dbReference type="Pfam" id="PF00106">
    <property type="entry name" value="adh_short"/>
    <property type="match status" value="1"/>
</dbReference>
<dbReference type="AlphaFoldDB" id="A0A0D1Y4C0"/>
<keyword evidence="2" id="KW-0521">NADP</keyword>
<dbReference type="SUPFAM" id="SSF51735">
    <property type="entry name" value="NAD(P)-binding Rossmann-fold domains"/>
    <property type="match status" value="1"/>
</dbReference>
<evidence type="ECO:0000313" key="6">
    <source>
        <dbReference type="Proteomes" id="UP000053599"/>
    </source>
</evidence>
<evidence type="ECO:0000256" key="1">
    <source>
        <dbReference type="ARBA" id="ARBA00006484"/>
    </source>
</evidence>
<dbReference type="GO" id="GO:0016491">
    <property type="term" value="F:oxidoreductase activity"/>
    <property type="evidence" value="ECO:0007669"/>
    <property type="project" value="UniProtKB-KW"/>
</dbReference>